<evidence type="ECO:0000313" key="3">
    <source>
        <dbReference type="EMBL" id="OHS98195.1"/>
    </source>
</evidence>
<evidence type="ECO:0000256" key="1">
    <source>
        <dbReference type="ARBA" id="ARBA00022614"/>
    </source>
</evidence>
<keyword evidence="1" id="KW-0433">Leucine-rich repeat</keyword>
<reference evidence="3" key="1">
    <citation type="submission" date="2016-10" db="EMBL/GenBank/DDBJ databases">
        <authorList>
            <person name="Benchimol M."/>
            <person name="Almeida L.G."/>
            <person name="Vasconcelos A.T."/>
            <person name="Perreira-Neves A."/>
            <person name="Rosa I.A."/>
            <person name="Tasca T."/>
            <person name="Bogo M.R."/>
            <person name="de Souza W."/>
        </authorList>
    </citation>
    <scope>NUCLEOTIDE SEQUENCE [LARGE SCALE GENOMIC DNA]</scope>
    <source>
        <strain evidence="3">K</strain>
    </source>
</reference>
<dbReference type="Proteomes" id="UP000179807">
    <property type="component" value="Unassembled WGS sequence"/>
</dbReference>
<evidence type="ECO:0000313" key="4">
    <source>
        <dbReference type="Proteomes" id="UP000179807"/>
    </source>
</evidence>
<dbReference type="Gene3D" id="3.80.10.10">
    <property type="entry name" value="Ribonuclease Inhibitor"/>
    <property type="match status" value="3"/>
</dbReference>
<dbReference type="InterPro" id="IPR003591">
    <property type="entry name" value="Leu-rich_rpt_typical-subtyp"/>
</dbReference>
<dbReference type="VEuPathDB" id="TrichDB:TRFO_09074"/>
<dbReference type="EMBL" id="MLAK01001071">
    <property type="protein sequence ID" value="OHS98195.1"/>
    <property type="molecule type" value="Genomic_DNA"/>
</dbReference>
<dbReference type="SUPFAM" id="SSF52058">
    <property type="entry name" value="L domain-like"/>
    <property type="match status" value="2"/>
</dbReference>
<dbReference type="PANTHER" id="PTHR48051:SF46">
    <property type="entry name" value="LEUCINE RICH REPEAT-CONTAINING DOMAIN PROTEIN"/>
    <property type="match status" value="1"/>
</dbReference>
<dbReference type="SMART" id="SM00369">
    <property type="entry name" value="LRR_TYP"/>
    <property type="match status" value="7"/>
</dbReference>
<comment type="caution">
    <text evidence="3">The sequence shown here is derived from an EMBL/GenBank/DDBJ whole genome shotgun (WGS) entry which is preliminary data.</text>
</comment>
<dbReference type="PANTHER" id="PTHR48051">
    <property type="match status" value="1"/>
</dbReference>
<gene>
    <name evidence="3" type="ORF">TRFO_09074</name>
</gene>
<dbReference type="SMART" id="SM00364">
    <property type="entry name" value="LRR_BAC"/>
    <property type="match status" value="12"/>
</dbReference>
<sequence>MGSGNSAITTEINDTTEVVNLTNQNLQEIPFLITNNDSIKSLILSRNHIASIPSNLNNLISCVLSLNNYSSIPKNIIESLLSYPILKNLDLSYNHITEIPKELLEIKTLKRLNLSHNQLSILPQIDNDTLSNLDISFNKLTTIPVLFKNLTILNAEHNLFTKIDVSNYITNDISNDVNTLNMSTLSHLTRLTLSRNNISEISKDLIFPDLLIFDVSHNQIRKLPNFQTFSPILRTLDASFNKIEEIPELPDTLTHMYIHNNEINDIENFMNSSLIISDISFNKIEKLLDLPPFMTTLNISHNLIKEINPINGDNITSINFSNNLISNLPFVNLTQLKFSFNRIVKLDKCNIFNRITLLDISGNDIFEIPQEIFEIASLLKIIASFNHISSLPLGISESTVRFIDLSFNPIEEIGEFPKCIEHVILNYCEIKHVPKILSKYYELVELSCIGNDIIFDECLMNLPKSLELLNLSHNRITNINLAILRNLKYLNLSQNRLEAFPVDQLSFPKLIHLDISANPFSNLNFEKLRAPKLKYLNLSYLQLNDEINLGSLNHLRYLNLVNSFIIPIFTHSKLRLCNRSISKYIHFTNFVGMNECQENMIYQNDCDFTQLFAMFSDINDLLLIQKFISNEQNNTNQINLEYGFIKKEMKLSKNEIKFSLFFVYNQKLIGILNNDDILLVINQDNAFTQLSFYQNSYLVLKEDTGKNEFVKLKLNSSIKYILITKVKSFMTISSDIISKVLDRSNSAHDFAHCLQSTITSFNRFTNCSVIVFDVLSYLHNNNLLE</sequence>
<evidence type="ECO:0000256" key="2">
    <source>
        <dbReference type="ARBA" id="ARBA00022737"/>
    </source>
</evidence>
<dbReference type="PROSITE" id="PS51450">
    <property type="entry name" value="LRR"/>
    <property type="match status" value="6"/>
</dbReference>
<name>A0A1J4JKT3_9EUKA</name>
<accession>A0A1J4JKT3</accession>
<dbReference type="GeneID" id="94829369"/>
<dbReference type="RefSeq" id="XP_068351332.1">
    <property type="nucleotide sequence ID" value="XM_068494665.1"/>
</dbReference>
<keyword evidence="2" id="KW-0677">Repeat</keyword>
<dbReference type="InterPro" id="IPR001611">
    <property type="entry name" value="Leu-rich_rpt"/>
</dbReference>
<proteinExistence type="predicted"/>
<dbReference type="PRINTS" id="PR00019">
    <property type="entry name" value="LEURICHRPT"/>
</dbReference>
<dbReference type="OrthoDB" id="660555at2759"/>
<dbReference type="InterPro" id="IPR032675">
    <property type="entry name" value="LRR_dom_sf"/>
</dbReference>
<organism evidence="3 4">
    <name type="scientific">Tritrichomonas foetus</name>
    <dbReference type="NCBI Taxonomy" id="1144522"/>
    <lineage>
        <taxon>Eukaryota</taxon>
        <taxon>Metamonada</taxon>
        <taxon>Parabasalia</taxon>
        <taxon>Tritrichomonadida</taxon>
        <taxon>Tritrichomonadidae</taxon>
        <taxon>Tritrichomonas</taxon>
    </lineage>
</organism>
<dbReference type="InterPro" id="IPR050216">
    <property type="entry name" value="LRR_domain-containing"/>
</dbReference>
<dbReference type="AlphaFoldDB" id="A0A1J4JKT3"/>
<dbReference type="Pfam" id="PF00560">
    <property type="entry name" value="LRR_1"/>
    <property type="match status" value="4"/>
</dbReference>
<dbReference type="GO" id="GO:0005737">
    <property type="term" value="C:cytoplasm"/>
    <property type="evidence" value="ECO:0007669"/>
    <property type="project" value="TreeGrafter"/>
</dbReference>
<protein>
    <submittedName>
        <fullName evidence="3">Leucine-rich repeat-containing protein</fullName>
    </submittedName>
</protein>
<keyword evidence="4" id="KW-1185">Reference proteome</keyword>